<dbReference type="EMBL" id="JABFCS010000001">
    <property type="protein sequence ID" value="NNU42648.1"/>
    <property type="molecule type" value="Genomic_DNA"/>
</dbReference>
<dbReference type="Gene3D" id="3.30.70.360">
    <property type="match status" value="1"/>
</dbReference>
<organism evidence="6 7">
    <name type="scientific">Ramlibacter montanisoli</name>
    <dbReference type="NCBI Taxonomy" id="2732512"/>
    <lineage>
        <taxon>Bacteria</taxon>
        <taxon>Pseudomonadati</taxon>
        <taxon>Pseudomonadota</taxon>
        <taxon>Betaproteobacteria</taxon>
        <taxon>Burkholderiales</taxon>
        <taxon>Comamonadaceae</taxon>
        <taxon>Ramlibacter</taxon>
    </lineage>
</organism>
<dbReference type="InterPro" id="IPR011650">
    <property type="entry name" value="Peptidase_M20_dimer"/>
</dbReference>
<feature type="signal peptide" evidence="4">
    <location>
        <begin position="1"/>
        <end position="24"/>
    </location>
</feature>
<dbReference type="InterPro" id="IPR036264">
    <property type="entry name" value="Bact_exopeptidase_dim_dom"/>
</dbReference>
<dbReference type="SUPFAM" id="SSF55031">
    <property type="entry name" value="Bacterial exopeptidase dimerisation domain"/>
    <property type="match status" value="1"/>
</dbReference>
<dbReference type="Gene3D" id="3.40.630.10">
    <property type="entry name" value="Zn peptidases"/>
    <property type="match status" value="1"/>
</dbReference>
<keyword evidence="4" id="KW-0732">Signal</keyword>
<evidence type="ECO:0000256" key="4">
    <source>
        <dbReference type="SAM" id="SignalP"/>
    </source>
</evidence>
<gene>
    <name evidence="6" type="ORF">HK415_04865</name>
</gene>
<evidence type="ECO:0000259" key="5">
    <source>
        <dbReference type="Pfam" id="PF07687"/>
    </source>
</evidence>
<feature type="domain" description="Peptidase M20 dimerisation" evidence="5">
    <location>
        <begin position="223"/>
        <end position="320"/>
    </location>
</feature>
<comment type="caution">
    <text evidence="6">The sequence shown here is derived from an EMBL/GenBank/DDBJ whole genome shotgun (WGS) entry which is preliminary data.</text>
</comment>
<dbReference type="PANTHER" id="PTHR43808:SF17">
    <property type="entry name" value="PEPTIDASE M20"/>
    <property type="match status" value="1"/>
</dbReference>
<feature type="coiled-coil region" evidence="3">
    <location>
        <begin position="296"/>
        <end position="323"/>
    </location>
</feature>
<keyword evidence="3" id="KW-0175">Coiled coil</keyword>
<sequence>MMRRQLVAALAVAFSTALAAPAWAQDPPAIHPATEAAFGRLAAAPAVKQALDFIRAEDERTLKDQIELTEIPAPPFKESVRAAEYLKRLKALGLADARIDAEGNVIAVRKGTGRGPVLVVSAHLDTVFPEGTDVKVKVKDNRYSAPGIYDDGRGLASLLTIVRALNQGNIRTVGDIVFVGTVGEEELGDLRGVKAFFRENRNVDGFISFDGIDISRIVNQATGSRRYRIIYTGPGGHSFSAFGLPSATHALGRAIAKISEVRTPDSPKTTFTVGTLKGGTSVNAIAAEAELGLDMRSNSAEELKKLEERMLQLAREAAAEENARWNQKDVIKVEFKLVGDRPAGAGSIDSAMVHAARKGIAAVGGEVKSIMASSTDSNLPISLGIPAVTLGSGGIGGGSHGPGEWYSPVNAWLGPQSQFLTIVSLVGIDGVVQPLLPKR</sequence>
<dbReference type="GO" id="GO:0046872">
    <property type="term" value="F:metal ion binding"/>
    <property type="evidence" value="ECO:0007669"/>
    <property type="project" value="UniProtKB-KW"/>
</dbReference>
<name>A0A849K2C5_9BURK</name>
<keyword evidence="2 6" id="KW-0378">Hydrolase</keyword>
<dbReference type="Proteomes" id="UP000552954">
    <property type="component" value="Unassembled WGS sequence"/>
</dbReference>
<dbReference type="SUPFAM" id="SSF53187">
    <property type="entry name" value="Zn-dependent exopeptidases"/>
    <property type="match status" value="1"/>
</dbReference>
<feature type="chain" id="PRO_5032597886" evidence="4">
    <location>
        <begin position="25"/>
        <end position="439"/>
    </location>
</feature>
<dbReference type="PANTHER" id="PTHR43808">
    <property type="entry name" value="ACETYLORNITHINE DEACETYLASE"/>
    <property type="match status" value="1"/>
</dbReference>
<dbReference type="Pfam" id="PF07687">
    <property type="entry name" value="M20_dimer"/>
    <property type="match status" value="1"/>
</dbReference>
<evidence type="ECO:0000313" key="7">
    <source>
        <dbReference type="Proteomes" id="UP000552954"/>
    </source>
</evidence>
<reference evidence="6 7" key="2">
    <citation type="submission" date="2020-06" db="EMBL/GenBank/DDBJ databases">
        <title>Ramlibacter rhizophilus sp. nov., isolated from rhizosphere soil of national flower Mugunghwa from South Korea.</title>
        <authorList>
            <person name="Zheng-Fei Y."/>
            <person name="Huan T."/>
        </authorList>
    </citation>
    <scope>NUCLEOTIDE SEQUENCE [LARGE SCALE GENOMIC DNA]</scope>
    <source>
        <strain evidence="6 7">B156</strain>
    </source>
</reference>
<dbReference type="InterPro" id="IPR050072">
    <property type="entry name" value="Peptidase_M20A"/>
</dbReference>
<dbReference type="RefSeq" id="WP_171556991.1">
    <property type="nucleotide sequence ID" value="NZ_JABFCS010000001.1"/>
</dbReference>
<proteinExistence type="predicted"/>
<evidence type="ECO:0000256" key="3">
    <source>
        <dbReference type="SAM" id="Coils"/>
    </source>
</evidence>
<evidence type="ECO:0000313" key="6">
    <source>
        <dbReference type="EMBL" id="NNU42648.1"/>
    </source>
</evidence>
<accession>A0A849K2C5</accession>
<protein>
    <submittedName>
        <fullName evidence="6">M20/M25/M40 family metallo-hydrolase</fullName>
    </submittedName>
</protein>
<evidence type="ECO:0000256" key="1">
    <source>
        <dbReference type="ARBA" id="ARBA00022723"/>
    </source>
</evidence>
<dbReference type="Pfam" id="PF01546">
    <property type="entry name" value="Peptidase_M20"/>
    <property type="match status" value="1"/>
</dbReference>
<reference evidence="6 7" key="1">
    <citation type="submission" date="2020-05" db="EMBL/GenBank/DDBJ databases">
        <authorList>
            <person name="Khan S.A."/>
            <person name="Jeon C.O."/>
            <person name="Chun B.H."/>
        </authorList>
    </citation>
    <scope>NUCLEOTIDE SEQUENCE [LARGE SCALE GENOMIC DNA]</scope>
    <source>
        <strain evidence="6 7">B156</strain>
    </source>
</reference>
<evidence type="ECO:0000256" key="2">
    <source>
        <dbReference type="ARBA" id="ARBA00022801"/>
    </source>
</evidence>
<keyword evidence="7" id="KW-1185">Reference proteome</keyword>
<keyword evidence="1" id="KW-0479">Metal-binding</keyword>
<dbReference type="GO" id="GO:0016787">
    <property type="term" value="F:hydrolase activity"/>
    <property type="evidence" value="ECO:0007669"/>
    <property type="project" value="UniProtKB-KW"/>
</dbReference>
<dbReference type="InterPro" id="IPR002933">
    <property type="entry name" value="Peptidase_M20"/>
</dbReference>
<dbReference type="AlphaFoldDB" id="A0A849K2C5"/>